<dbReference type="SUPFAM" id="SSF52833">
    <property type="entry name" value="Thioredoxin-like"/>
    <property type="match status" value="2"/>
</dbReference>
<dbReference type="InterPro" id="IPR051924">
    <property type="entry name" value="GST_Kappa/NadH"/>
</dbReference>
<sequence>MSLKSRIAPHVASYLLGAPRLERHRAKAERQRLSADEPHIVEVFHDPADPYSQLLMQVLPDFEARYHVAIRTHVIGPPADSAVPERELLQAYARKDAEDLASEAGINFTNANAAPAENTAEADARLKALGHYQGGMIYYAGEWYWGIDRLHYLEDRLQTLGARKNTGVEAHIFSPPKVPRGTLKTSPKNSVDLHWYFSFRSPYSAISVDRISALANNYGANLKLRFVLPMVMRGLPVPPEKKRYIPRDTAREARRLGVAFGKVCDPVGSPVERGYAVLAWAISQDKGLEFAHCFFEYVWAKGVDAGSDKGLRKIVEASGLEWAGAQLALQNEGWHITAETNRAEMMSLGIWGVPSFRVGEEIVWGQDRLWAVETALRKLTE</sequence>
<dbReference type="Pfam" id="PF01323">
    <property type="entry name" value="DSBA"/>
    <property type="match status" value="1"/>
</dbReference>
<organism evidence="2 3">
    <name type="scientific">Litorimonas cladophorae</name>
    <dbReference type="NCBI Taxonomy" id="1220491"/>
    <lineage>
        <taxon>Bacteria</taxon>
        <taxon>Pseudomonadati</taxon>
        <taxon>Pseudomonadota</taxon>
        <taxon>Alphaproteobacteria</taxon>
        <taxon>Maricaulales</taxon>
        <taxon>Robiginitomaculaceae</taxon>
    </lineage>
</organism>
<feature type="domain" description="DSBA-like thioredoxin" evidence="1">
    <location>
        <begin position="195"/>
        <end position="376"/>
    </location>
</feature>
<keyword evidence="2" id="KW-0413">Isomerase</keyword>
<name>A0A918KNS9_9PROT</name>
<protein>
    <submittedName>
        <fullName evidence="2">2-hydroxychromene-2-carboxylate isomerase</fullName>
    </submittedName>
</protein>
<dbReference type="GO" id="GO:0016491">
    <property type="term" value="F:oxidoreductase activity"/>
    <property type="evidence" value="ECO:0007669"/>
    <property type="project" value="InterPro"/>
</dbReference>
<dbReference type="PANTHER" id="PTHR42943:SF2">
    <property type="entry name" value="GLUTATHIONE S-TRANSFERASE KAPPA 1"/>
    <property type="match status" value="1"/>
</dbReference>
<accession>A0A918KNS9</accession>
<evidence type="ECO:0000313" key="2">
    <source>
        <dbReference type="EMBL" id="GGX70161.1"/>
    </source>
</evidence>
<dbReference type="InterPro" id="IPR001853">
    <property type="entry name" value="DSBA-like_thioredoxin_dom"/>
</dbReference>
<evidence type="ECO:0000313" key="3">
    <source>
        <dbReference type="Proteomes" id="UP000600865"/>
    </source>
</evidence>
<dbReference type="PANTHER" id="PTHR42943">
    <property type="entry name" value="GLUTATHIONE S-TRANSFERASE KAPPA"/>
    <property type="match status" value="1"/>
</dbReference>
<dbReference type="GO" id="GO:0016853">
    <property type="term" value="F:isomerase activity"/>
    <property type="evidence" value="ECO:0007669"/>
    <property type="project" value="UniProtKB-KW"/>
</dbReference>
<dbReference type="AlphaFoldDB" id="A0A918KNS9"/>
<gene>
    <name evidence="2" type="ORF">GCM10011309_20290</name>
</gene>
<dbReference type="Proteomes" id="UP000600865">
    <property type="component" value="Unassembled WGS sequence"/>
</dbReference>
<evidence type="ECO:0000259" key="1">
    <source>
        <dbReference type="Pfam" id="PF01323"/>
    </source>
</evidence>
<comment type="caution">
    <text evidence="2">The sequence shown here is derived from an EMBL/GenBank/DDBJ whole genome shotgun (WGS) entry which is preliminary data.</text>
</comment>
<keyword evidence="3" id="KW-1185">Reference proteome</keyword>
<dbReference type="Gene3D" id="3.40.30.10">
    <property type="entry name" value="Glutaredoxin"/>
    <property type="match status" value="1"/>
</dbReference>
<dbReference type="EMBL" id="BMYV01000002">
    <property type="protein sequence ID" value="GGX70161.1"/>
    <property type="molecule type" value="Genomic_DNA"/>
</dbReference>
<proteinExistence type="predicted"/>
<dbReference type="InterPro" id="IPR036249">
    <property type="entry name" value="Thioredoxin-like_sf"/>
</dbReference>
<reference evidence="2 3" key="1">
    <citation type="journal article" date="2014" name="Int. J. Syst. Evol. Microbiol.">
        <title>Complete genome sequence of Corynebacterium casei LMG S-19264T (=DSM 44701T), isolated from a smear-ripened cheese.</title>
        <authorList>
            <consortium name="US DOE Joint Genome Institute (JGI-PGF)"/>
            <person name="Walter F."/>
            <person name="Albersmeier A."/>
            <person name="Kalinowski J."/>
            <person name="Ruckert C."/>
        </authorList>
    </citation>
    <scope>NUCLEOTIDE SEQUENCE [LARGE SCALE GENOMIC DNA]</scope>
    <source>
        <strain evidence="2 3">KCTC 23968</strain>
    </source>
</reference>
<dbReference type="RefSeq" id="WP_189585206.1">
    <property type="nucleotide sequence ID" value="NZ_BMYV01000002.1"/>
</dbReference>